<evidence type="ECO:0000256" key="1">
    <source>
        <dbReference type="ARBA" id="ARBA00010923"/>
    </source>
</evidence>
<comment type="similarity">
    <text evidence="1">Belongs to the type-I restriction system S methylase family.</text>
</comment>
<evidence type="ECO:0000256" key="2">
    <source>
        <dbReference type="ARBA" id="ARBA00022747"/>
    </source>
</evidence>
<keyword evidence="3" id="KW-0238">DNA-binding</keyword>
<evidence type="ECO:0000256" key="3">
    <source>
        <dbReference type="ARBA" id="ARBA00023125"/>
    </source>
</evidence>
<dbReference type="InterPro" id="IPR000055">
    <property type="entry name" value="Restrct_endonuc_typeI_TRD"/>
</dbReference>
<evidence type="ECO:0000259" key="4">
    <source>
        <dbReference type="Pfam" id="PF01420"/>
    </source>
</evidence>
<evidence type="ECO:0000313" key="5">
    <source>
        <dbReference type="EMBL" id="OGZ79084.1"/>
    </source>
</evidence>
<dbReference type="PANTHER" id="PTHR30408:SF13">
    <property type="entry name" value="TYPE I RESTRICTION ENZYME HINDI SPECIFICITY SUBUNIT"/>
    <property type="match status" value="1"/>
</dbReference>
<dbReference type="CDD" id="cd17516">
    <property type="entry name" value="RMtype1_S_HinAWORF1578P-TRD2-CR2_like"/>
    <property type="match status" value="1"/>
</dbReference>
<keyword evidence="2" id="KW-0680">Restriction system</keyword>
<comment type="caution">
    <text evidence="5">The sequence shown here is derived from an EMBL/GenBank/DDBJ whole genome shotgun (WGS) entry which is preliminary data.</text>
</comment>
<dbReference type="InterPro" id="IPR052021">
    <property type="entry name" value="Type-I_RS_S_subunit"/>
</dbReference>
<evidence type="ECO:0000313" key="6">
    <source>
        <dbReference type="Proteomes" id="UP000178650"/>
    </source>
</evidence>
<dbReference type="STRING" id="1802223.A2358_03805"/>
<dbReference type="GO" id="GO:0009307">
    <property type="term" value="P:DNA restriction-modification system"/>
    <property type="evidence" value="ECO:0007669"/>
    <property type="project" value="UniProtKB-KW"/>
</dbReference>
<reference evidence="5 6" key="1">
    <citation type="journal article" date="2016" name="Nat. Commun.">
        <title>Thousands of microbial genomes shed light on interconnected biogeochemical processes in an aquifer system.</title>
        <authorList>
            <person name="Anantharaman K."/>
            <person name="Brown C.T."/>
            <person name="Hug L.A."/>
            <person name="Sharon I."/>
            <person name="Castelle C.J."/>
            <person name="Probst A.J."/>
            <person name="Thomas B.C."/>
            <person name="Singh A."/>
            <person name="Wilkins M.J."/>
            <person name="Karaoz U."/>
            <person name="Brodie E.L."/>
            <person name="Williams K.H."/>
            <person name="Hubbard S.S."/>
            <person name="Banfield J.F."/>
        </authorList>
    </citation>
    <scope>NUCLEOTIDE SEQUENCE [LARGE SCALE GENOMIC DNA]</scope>
</reference>
<dbReference type="Pfam" id="PF01420">
    <property type="entry name" value="Methylase_S"/>
    <property type="match status" value="1"/>
</dbReference>
<organism evidence="5 6">
    <name type="scientific">Candidatus Staskawiczbacteria bacterium RIFOXYB1_FULL_37_44</name>
    <dbReference type="NCBI Taxonomy" id="1802223"/>
    <lineage>
        <taxon>Bacteria</taxon>
        <taxon>Candidatus Staskawicziibacteriota</taxon>
    </lineage>
</organism>
<dbReference type="PANTHER" id="PTHR30408">
    <property type="entry name" value="TYPE-1 RESTRICTION ENZYME ECOKI SPECIFICITY PROTEIN"/>
    <property type="match status" value="1"/>
</dbReference>
<dbReference type="AlphaFoldDB" id="A0A1G2IW47"/>
<gene>
    <name evidence="5" type="ORF">A2358_03805</name>
</gene>
<dbReference type="Proteomes" id="UP000178650">
    <property type="component" value="Unassembled WGS sequence"/>
</dbReference>
<name>A0A1G2IW47_9BACT</name>
<dbReference type="InterPro" id="IPR044946">
    <property type="entry name" value="Restrct_endonuc_typeI_TRD_sf"/>
</dbReference>
<accession>A0A1G2IW47</accession>
<dbReference type="EMBL" id="MHPJ01000009">
    <property type="protein sequence ID" value="OGZ79084.1"/>
    <property type="molecule type" value="Genomic_DNA"/>
</dbReference>
<feature type="domain" description="Type I restriction modification DNA specificity" evidence="4">
    <location>
        <begin position="20"/>
        <end position="201"/>
    </location>
</feature>
<dbReference type="GO" id="GO:0003677">
    <property type="term" value="F:DNA binding"/>
    <property type="evidence" value="ECO:0007669"/>
    <property type="project" value="UniProtKB-KW"/>
</dbReference>
<proteinExistence type="inferred from homology"/>
<dbReference type="SUPFAM" id="SSF116734">
    <property type="entry name" value="DNA methylase specificity domain"/>
    <property type="match status" value="2"/>
</dbReference>
<dbReference type="Gene3D" id="3.90.220.20">
    <property type="entry name" value="DNA methylase specificity domains"/>
    <property type="match status" value="2"/>
</dbReference>
<protein>
    <recommendedName>
        <fullName evidence="4">Type I restriction modification DNA specificity domain-containing protein</fullName>
    </recommendedName>
</protein>
<dbReference type="Gene3D" id="1.10.287.1120">
    <property type="entry name" value="Bipartite methylase S protein"/>
    <property type="match status" value="1"/>
</dbReference>
<sequence length="428" mass="48702">MPKIKSQPKNCLRDEASAKAWRKVKLGELGSIITGTTPPTGRKDFFGGDFPFITPTDIVDFNIRYNYKTERFLSEKWKNKAERILIPKDAVCFVCIGSTIGKICLANKKSFTNQQINTFVADPKKVNSKFIYYLLKDNQENIIKQYGGSGSGKEIINKSTFSGIELLINGDIKEQKRIADVLSGFDDKIELNNKINQNLEQAAQAIFKEWFVRFKFPGYEKIKMIDSELGKIPEGWSVGYLGDENLTDIISNGVEKFEGEKIYLATADVSSKEISNTNIKISYKNRPSRADMQPVLNSIWFAKMVNTYKVLFFFDANKNDLNKFILSTGFMGVKCNKDSEFYIYILISSLGFHNLKDTLVQGAVQEALTLGNIKKVKILIPSREILSKFNEIIRPMFSEIYKNRNENQKLASLRDLLLPKLMSGEIRV</sequence>